<keyword evidence="1" id="KW-0614">Plasmid</keyword>
<organism evidence="1 2">
    <name type="scientific">Komagataeibacter medellinensis (strain NBRC 3288 / BCRC 11682 / LMG 1693 / Kondo 51)</name>
    <name type="common">Gluconacetobacter medellinensis</name>
    <dbReference type="NCBI Taxonomy" id="634177"/>
    <lineage>
        <taxon>Bacteria</taxon>
        <taxon>Pseudomonadati</taxon>
        <taxon>Pseudomonadota</taxon>
        <taxon>Alphaproteobacteria</taxon>
        <taxon>Acetobacterales</taxon>
        <taxon>Acetobacteraceae</taxon>
        <taxon>Komagataeibacter</taxon>
    </lineage>
</organism>
<reference evidence="1 2" key="1">
    <citation type="journal article" date="2011" name="J. Bacteriol.">
        <title>Complete genome sequence of NBRC 3288, a unique cellulose-nonproducing strain of Gluconacetobacter xylinus isolated from vinegar.</title>
        <authorList>
            <person name="Ogino H."/>
            <person name="Azuma Y."/>
            <person name="Hosoyama A."/>
            <person name="Nakazawa H."/>
            <person name="Matsutani M."/>
            <person name="Hasegawa A."/>
            <person name="Otsuyama K."/>
            <person name="Matsushita K."/>
            <person name="Fujita N."/>
            <person name="Shirai M."/>
        </authorList>
    </citation>
    <scope>NUCLEOTIDE SEQUENCE [LARGE SCALE GENOMIC DNA]</scope>
    <source>
        <strain evidence="2">NBRC 3288 / BCRC 11682 / LMG 1693</strain>
        <plasmid evidence="1 2">pGXY020</plasmid>
    </source>
</reference>
<protein>
    <submittedName>
        <fullName evidence="1">Uncharacterized protein</fullName>
    </submittedName>
</protein>
<geneLocation type="plasmid" evidence="1 2">
    <name>pGXY020</name>
</geneLocation>
<dbReference type="AlphaFoldDB" id="G2I8N4"/>
<gene>
    <name evidence="1" type="ordered locus">GLX_31230</name>
</gene>
<evidence type="ECO:0000313" key="1">
    <source>
        <dbReference type="EMBL" id="BAK85284.1"/>
    </source>
</evidence>
<dbReference type="PATRIC" id="fig|634177.7.peg.3426"/>
<sequence length="89" mass="9918">MPGVIAYGRADVMTYLAPRRVAKHRHVYLAGPDLSVLAVKESRDTAARSAVQLARRRGMSVSLWAMDQKLRPGSKIRPRYGIYLGEAHV</sequence>
<name>G2I8N4_KOMMN</name>
<dbReference type="Proteomes" id="UP000009044">
    <property type="component" value="Plasmid pGXY020"/>
</dbReference>
<dbReference type="KEGG" id="gxy:GLX_31230"/>
<dbReference type="HOGENOM" id="CLU_2450712_0_0_5"/>
<evidence type="ECO:0000313" key="2">
    <source>
        <dbReference type="Proteomes" id="UP000009044"/>
    </source>
</evidence>
<accession>G2I8N4</accession>
<proteinExistence type="predicted"/>
<dbReference type="EMBL" id="AP012161">
    <property type="protein sequence ID" value="BAK85284.1"/>
    <property type="molecule type" value="Genomic_DNA"/>
</dbReference>